<dbReference type="PANTHER" id="PTHR12877">
    <property type="entry name" value="RHO GUANINE NUCLEOTIDE EXCHANGE FACTOR"/>
    <property type="match status" value="1"/>
</dbReference>
<feature type="compositionally biased region" description="Low complexity" evidence="2">
    <location>
        <begin position="250"/>
        <end position="265"/>
    </location>
</feature>
<dbReference type="Proteomes" id="UP000663882">
    <property type="component" value="Unassembled WGS sequence"/>
</dbReference>
<comment type="caution">
    <text evidence="4">The sequence shown here is derived from an EMBL/GenBank/DDBJ whole genome shotgun (WGS) entry which is preliminary data.</text>
</comment>
<accession>A0A815G106</accession>
<name>A0A815G106_9BILA</name>
<dbReference type="GO" id="GO:0005737">
    <property type="term" value="C:cytoplasm"/>
    <property type="evidence" value="ECO:0007669"/>
    <property type="project" value="UniProtKB-ARBA"/>
</dbReference>
<dbReference type="PROSITE" id="PS50010">
    <property type="entry name" value="DH_2"/>
    <property type="match status" value="1"/>
</dbReference>
<dbReference type="GO" id="GO:0030036">
    <property type="term" value="P:actin cytoskeleton organization"/>
    <property type="evidence" value="ECO:0007669"/>
    <property type="project" value="TreeGrafter"/>
</dbReference>
<organism evidence="4 5">
    <name type="scientific">Rotaria sordida</name>
    <dbReference type="NCBI Taxonomy" id="392033"/>
    <lineage>
        <taxon>Eukaryota</taxon>
        <taxon>Metazoa</taxon>
        <taxon>Spiralia</taxon>
        <taxon>Gnathifera</taxon>
        <taxon>Rotifera</taxon>
        <taxon>Eurotatoria</taxon>
        <taxon>Bdelloidea</taxon>
        <taxon>Philodinida</taxon>
        <taxon>Philodinidae</taxon>
        <taxon>Rotaria</taxon>
    </lineage>
</organism>
<dbReference type="InterPro" id="IPR035899">
    <property type="entry name" value="DBL_dom_sf"/>
</dbReference>
<feature type="domain" description="DH" evidence="3">
    <location>
        <begin position="647"/>
        <end position="831"/>
    </location>
</feature>
<sequence length="1557" mass="178549">MDEKFLLFNHLYDNQAQNNNLSSSINSNNDSNIQLISNGTLSKPFSSNEDIYIKKRNSYEYLSIYLSNCQHEKINLNSSQDKLSKSRIHQYNHRPFYKSYSNYSRPSSSFYPDNNQLNYLLSNCKTAYTHLEDSTDKLFQLADIQSKTVQEKKCDQLISLNPIQKLFSTSFKNNFCNHRSSTNNQQELLSNVNNKQEYNRRSINIPIVNISKKNLFSKLKISRINKFGELPSNKYNLCKRKSMSSIGTLRSESQRSSPPIESSSRLFSMNERRRHSVTTANASEIESNIEKIPLKNRQKQIKVEVKKNTYNRNIQVKTTQKETICTKNKLSNPIETELTSTNQIQFEQLPKSSTSNSFIQSVSVSVSSPSDENQFIEKAEPQSPTYSSMITNFVRENLNDQQKFDDKEETFNQRPLLDLINEINQRNTFNQTQYVPDINQQFTHLSPSSSTILPPKQLPSFSPVILHKKYQEPIDRFDSIDRHEDSIDRHEDSSLSNSSFNNRNNRNGVMRSYTFTTPSYIDSDSNQISSVGTTTCQSTPELVSSNQSIVSTLVNTKHNSSLSTSASSLTGTSNPNTTSTSSRTIDDKNEIYLYLMSDKKISKPSSLIRAFTFIQNNEKLNSTCNFYAMRRYQTEPPHQSHSRQVAQRKAIALQMYDTEKSYVEALKNLVTKYYLPMKDKTVVSNELINDIFYKIPEIHIHHTAFLLSLSQKLNQWDNKQTVGDILLQMFTRTSVIETYTSFVNNYKTAQIAIGLCRDISSFNKFLEQQARDHHGKLTLRDLIIQPVQRIPRYELYIKDFLKCTNINHPDYQLLLKAQSEIHSLAEQIDQVQKEVGSTDLTINNNSLEVVQDIIENLTDLVNADRYYIRHDLVTLQSPSGLKKDRCIFLFNDLIIITICKRRSSTLTKKTANSVIVHSPSGKQYIDNAKHKLIMKISLESVDLAAENIKKRKSSVSTPPSLIKSNSRGSRNFEKHRNLEEDIITLRQMTNLAKTITVPHQQLDDLIKETLYNVNKQLVDETTLSTTNIQNSNQESTFTSDNIQQKSNNIQLIIHTTERTEMIDVIFSSSEDKITWEKSFLEAKKILFEVAAGRRNISFQQVLTLPYTRPGSQFSCGLIHSYSDDLCLCYTDGDIYFIDIQSNLTLKSSHRIPISGINCIGYIPSNKIHRRGNLIKKDDDKNKSNIICKEESNDYVKRRTIDSLLEIDSSDDDDHINNNDIISFYDLPFHLSETHLNNEQPDTRQPTIWLGTRDGSLFIYESSQIIKTIGGKNRIFKQLNSSIHSILYTDNKVFLALNHGQLCIFKRDINGRWDLDSPIIKSIEDNSRKSDYRNGENTDPISILTLVAGKLWCAIRDRIFVVCPNSLNVQHSFIVDDCHRHVSIIATGGSSMHHVWIVSQDSHEIRLYHATHFVCLFETSIRTAVIQKLQACDDIIRDHKLGCLHISTLHVCKETLWIGTTAGIIIYLTIPQLIDSLSPTHFYKLTSNSIQLKGLTYGHAGPVRFIISIDKNFISDTEEGTIIKTFVITIGDGFEDYHNYDHTLGKYDAISHIILWKI</sequence>
<protein>
    <recommendedName>
        <fullName evidence="3">DH domain-containing protein</fullName>
    </recommendedName>
</protein>
<feature type="region of interest" description="Disordered" evidence="2">
    <location>
        <begin position="487"/>
        <end position="507"/>
    </location>
</feature>
<feature type="region of interest" description="Disordered" evidence="2">
    <location>
        <begin position="560"/>
        <end position="583"/>
    </location>
</feature>
<dbReference type="Gene3D" id="1.20.900.10">
    <property type="entry name" value="Dbl homology (DH) domain"/>
    <property type="match status" value="1"/>
</dbReference>
<proteinExistence type="predicted"/>
<dbReference type="Gene3D" id="2.30.29.30">
    <property type="entry name" value="Pleckstrin-homology domain (PH domain)/Phosphotyrosine-binding domain (PTB)"/>
    <property type="match status" value="1"/>
</dbReference>
<evidence type="ECO:0000259" key="3">
    <source>
        <dbReference type="PROSITE" id="PS50010"/>
    </source>
</evidence>
<dbReference type="SMART" id="SM00325">
    <property type="entry name" value="RhoGEF"/>
    <property type="match status" value="1"/>
</dbReference>
<gene>
    <name evidence="4" type="ORF">RFH988_LOCUS31338</name>
</gene>
<feature type="region of interest" description="Disordered" evidence="2">
    <location>
        <begin position="246"/>
        <end position="280"/>
    </location>
</feature>
<dbReference type="InterPro" id="IPR011993">
    <property type="entry name" value="PH-like_dom_sf"/>
</dbReference>
<dbReference type="SUPFAM" id="SSF48065">
    <property type="entry name" value="DBL homology domain (DH-domain)"/>
    <property type="match status" value="1"/>
</dbReference>
<dbReference type="FunFam" id="1.20.900.10:FF:000003">
    <property type="entry name" value="Rho guanine nucleotide exchange factor 10 like"/>
    <property type="match status" value="1"/>
</dbReference>
<dbReference type="CDD" id="cd00160">
    <property type="entry name" value="RhoGEF"/>
    <property type="match status" value="1"/>
</dbReference>
<dbReference type="InterPro" id="IPR039919">
    <property type="entry name" value="ARHGEF10/ARHGEF17"/>
</dbReference>
<dbReference type="Pfam" id="PF19057">
    <property type="entry name" value="PH_19"/>
    <property type="match status" value="1"/>
</dbReference>
<dbReference type="Pfam" id="PF00621">
    <property type="entry name" value="RhoGEF"/>
    <property type="match status" value="1"/>
</dbReference>
<feature type="compositionally biased region" description="Low complexity" evidence="2">
    <location>
        <begin position="494"/>
        <end position="507"/>
    </location>
</feature>
<dbReference type="Pfam" id="PF19056">
    <property type="entry name" value="WD40_2"/>
    <property type="match status" value="1"/>
</dbReference>
<evidence type="ECO:0000256" key="1">
    <source>
        <dbReference type="ARBA" id="ARBA00022658"/>
    </source>
</evidence>
<keyword evidence="1" id="KW-0344">Guanine-nucleotide releasing factor</keyword>
<dbReference type="GO" id="GO:0051496">
    <property type="term" value="P:positive regulation of stress fiber assembly"/>
    <property type="evidence" value="ECO:0007669"/>
    <property type="project" value="UniProtKB-ARBA"/>
</dbReference>
<dbReference type="GO" id="GO:0005085">
    <property type="term" value="F:guanyl-nucleotide exchange factor activity"/>
    <property type="evidence" value="ECO:0007669"/>
    <property type="project" value="UniProtKB-KW"/>
</dbReference>
<evidence type="ECO:0000256" key="2">
    <source>
        <dbReference type="SAM" id="MobiDB-lite"/>
    </source>
</evidence>
<evidence type="ECO:0000313" key="4">
    <source>
        <dbReference type="EMBL" id="CAF1332489.1"/>
    </source>
</evidence>
<dbReference type="InterPro" id="IPR000219">
    <property type="entry name" value="DH_dom"/>
</dbReference>
<dbReference type="EMBL" id="CAJNOO010003347">
    <property type="protein sequence ID" value="CAF1332489.1"/>
    <property type="molecule type" value="Genomic_DNA"/>
</dbReference>
<dbReference type="OrthoDB" id="4066896at2759"/>
<reference evidence="4" key="1">
    <citation type="submission" date="2021-02" db="EMBL/GenBank/DDBJ databases">
        <authorList>
            <person name="Nowell W R."/>
        </authorList>
    </citation>
    <scope>NUCLEOTIDE SEQUENCE</scope>
</reference>
<evidence type="ECO:0000313" key="5">
    <source>
        <dbReference type="Proteomes" id="UP000663882"/>
    </source>
</evidence>
<dbReference type="PANTHER" id="PTHR12877:SF15">
    <property type="entry name" value="RHO GUANINE NUCLEOTIDE EXCHANGE FACTOR 17"/>
    <property type="match status" value="1"/>
</dbReference>
<dbReference type="SUPFAM" id="SSF50729">
    <property type="entry name" value="PH domain-like"/>
    <property type="match status" value="1"/>
</dbReference>